<feature type="compositionally biased region" description="Basic and acidic residues" evidence="1">
    <location>
        <begin position="1"/>
        <end position="16"/>
    </location>
</feature>
<sequence length="51" mass="5497">MDGLTAHRDESDHEHMPATSESTPIRAFARSIGEGVAELLLRRGRLGSPPA</sequence>
<accession>R1I375</accession>
<dbReference type="AlphaFoldDB" id="R1I375"/>
<keyword evidence="3" id="KW-1185">Reference proteome</keyword>
<dbReference type="PATRIC" id="fig|1292037.4.peg.348"/>
<proteinExistence type="predicted"/>
<protein>
    <submittedName>
        <fullName evidence="2">Uncharacterized protein</fullName>
    </submittedName>
</protein>
<organism evidence="2 3">
    <name type="scientific">Amycolatopsis vancoresmycina DSM 44592</name>
    <dbReference type="NCBI Taxonomy" id="1292037"/>
    <lineage>
        <taxon>Bacteria</taxon>
        <taxon>Bacillati</taxon>
        <taxon>Actinomycetota</taxon>
        <taxon>Actinomycetes</taxon>
        <taxon>Pseudonocardiales</taxon>
        <taxon>Pseudonocardiaceae</taxon>
        <taxon>Amycolatopsis</taxon>
    </lineage>
</organism>
<evidence type="ECO:0000313" key="3">
    <source>
        <dbReference type="Proteomes" id="UP000014139"/>
    </source>
</evidence>
<feature type="region of interest" description="Disordered" evidence="1">
    <location>
        <begin position="1"/>
        <end position="26"/>
    </location>
</feature>
<dbReference type="Proteomes" id="UP000014139">
    <property type="component" value="Unassembled WGS sequence"/>
</dbReference>
<evidence type="ECO:0000256" key="1">
    <source>
        <dbReference type="SAM" id="MobiDB-lite"/>
    </source>
</evidence>
<name>R1I375_9PSEU</name>
<dbReference type="EMBL" id="AOUO01000019">
    <property type="protein sequence ID" value="EOD70265.1"/>
    <property type="molecule type" value="Genomic_DNA"/>
</dbReference>
<comment type="caution">
    <text evidence="2">The sequence shown here is derived from an EMBL/GenBank/DDBJ whole genome shotgun (WGS) entry which is preliminary data.</text>
</comment>
<gene>
    <name evidence="2" type="ORF">H480_01762</name>
</gene>
<reference evidence="2 3" key="1">
    <citation type="submission" date="2013-02" db="EMBL/GenBank/DDBJ databases">
        <title>Draft genome sequence of Amycolatopsis vancoresmycina strain DSM 44592T.</title>
        <authorList>
            <person name="Kumar S."/>
            <person name="Kaur N."/>
            <person name="Kaur C."/>
            <person name="Raghava G.P.S."/>
            <person name="Mayilraj S."/>
        </authorList>
    </citation>
    <scope>NUCLEOTIDE SEQUENCE [LARGE SCALE GENOMIC DNA]</scope>
    <source>
        <strain evidence="2 3">DSM 44592</strain>
    </source>
</reference>
<evidence type="ECO:0000313" key="2">
    <source>
        <dbReference type="EMBL" id="EOD70265.1"/>
    </source>
</evidence>